<reference evidence="1" key="1">
    <citation type="journal article" date="2020" name="mSystems">
        <title>Genome- and Community-Level Interaction Insights into Carbon Utilization and Element Cycling Functions of Hydrothermarchaeota in Hydrothermal Sediment.</title>
        <authorList>
            <person name="Zhou Z."/>
            <person name="Liu Y."/>
            <person name="Xu W."/>
            <person name="Pan J."/>
            <person name="Luo Z.H."/>
            <person name="Li M."/>
        </authorList>
    </citation>
    <scope>NUCLEOTIDE SEQUENCE [LARGE SCALE GENOMIC DNA]</scope>
    <source>
        <strain evidence="1">SpSt-579</strain>
    </source>
</reference>
<organism evidence="1">
    <name type="scientific">candidate division CPR3 bacterium</name>
    <dbReference type="NCBI Taxonomy" id="2268181"/>
    <lineage>
        <taxon>Bacteria</taxon>
        <taxon>Bacteria division CPR3</taxon>
    </lineage>
</organism>
<gene>
    <name evidence="1" type="ORF">ENT43_02480</name>
</gene>
<dbReference type="AlphaFoldDB" id="A0A7C4R689"/>
<dbReference type="InterPro" id="IPR043731">
    <property type="entry name" value="DUF5674"/>
</dbReference>
<dbReference type="Pfam" id="PF18924">
    <property type="entry name" value="DUF5674"/>
    <property type="match status" value="1"/>
</dbReference>
<sequence>MEPNLVKAVVDIEKETIAIDAALHIDLRDVLVENGSEYKNLWGINLYPDNSGDELVEFDSMINIRPPINRSRGVEDENIRVKILEIVKKWIK</sequence>
<comment type="caution">
    <text evidence="1">The sequence shown here is derived from an EMBL/GenBank/DDBJ whole genome shotgun (WGS) entry which is preliminary data.</text>
</comment>
<evidence type="ECO:0000313" key="1">
    <source>
        <dbReference type="EMBL" id="HGT71103.1"/>
    </source>
</evidence>
<dbReference type="EMBL" id="DSYQ01000010">
    <property type="protein sequence ID" value="HGT71103.1"/>
    <property type="molecule type" value="Genomic_DNA"/>
</dbReference>
<accession>A0A7C4R689</accession>
<proteinExistence type="predicted"/>
<protein>
    <submittedName>
        <fullName evidence="1">Uncharacterized protein</fullName>
    </submittedName>
</protein>
<name>A0A7C4R689_UNCC3</name>